<accession>A0A2T0XQF4</accession>
<evidence type="ECO:0000313" key="1">
    <source>
        <dbReference type="EMBL" id="PRZ01102.1"/>
    </source>
</evidence>
<dbReference type="EMBL" id="PVTV01000002">
    <property type="protein sequence ID" value="PRZ01102.1"/>
    <property type="molecule type" value="Genomic_DNA"/>
</dbReference>
<name>A0A2T0XQF4_9BURK</name>
<organism evidence="1 2">
    <name type="scientific">Jezberella montanilacus</name>
    <dbReference type="NCBI Taxonomy" id="323426"/>
    <lineage>
        <taxon>Bacteria</taxon>
        <taxon>Pseudomonadati</taxon>
        <taxon>Pseudomonadota</taxon>
        <taxon>Betaproteobacteria</taxon>
        <taxon>Burkholderiales</taxon>
        <taxon>Alcaligenaceae</taxon>
        <taxon>Jezberella</taxon>
    </lineage>
</organism>
<dbReference type="AlphaFoldDB" id="A0A2T0XQF4"/>
<keyword evidence="2" id="KW-1185">Reference proteome</keyword>
<gene>
    <name evidence="1" type="ORF">BCM14_0123</name>
</gene>
<proteinExistence type="predicted"/>
<protein>
    <submittedName>
        <fullName evidence="1">Uncharacterized protein</fullName>
    </submittedName>
</protein>
<dbReference type="RefSeq" id="WP_106226064.1">
    <property type="nucleotide sequence ID" value="NZ_PVTV01000002.1"/>
</dbReference>
<sequence length="69" mass="7838">MDKITDLSFSDAMAMARPHTGHSLKFHLNLFVLAFARNTKAQDIAAYISSKEPKSISDIEEIANDYMYR</sequence>
<comment type="caution">
    <text evidence="1">The sequence shown here is derived from an EMBL/GenBank/DDBJ whole genome shotgun (WGS) entry which is preliminary data.</text>
</comment>
<reference evidence="1 2" key="1">
    <citation type="submission" date="2018-03" db="EMBL/GenBank/DDBJ databases">
        <title>Genomic Encyclopedia of Type Strains, Phase III (KMG-III): the genomes of soil and plant-associated and newly described type strains.</title>
        <authorList>
            <person name="Whitman W."/>
        </authorList>
    </citation>
    <scope>NUCLEOTIDE SEQUENCE [LARGE SCALE GENOMIC DNA]</scope>
    <source>
        <strain evidence="1 2">MWH-P2sevCIIIb</strain>
    </source>
</reference>
<evidence type="ECO:0000313" key="2">
    <source>
        <dbReference type="Proteomes" id="UP000238308"/>
    </source>
</evidence>
<dbReference type="Proteomes" id="UP000238308">
    <property type="component" value="Unassembled WGS sequence"/>
</dbReference>